<dbReference type="SUPFAM" id="SSF51735">
    <property type="entry name" value="NAD(P)-binding Rossmann-fold domains"/>
    <property type="match status" value="1"/>
</dbReference>
<reference evidence="19" key="2">
    <citation type="submission" date="2012-11" db="EMBL/GenBank/DDBJ databases">
        <authorList>
            <person name="Kuo A."/>
            <person name="Curtis B.A."/>
            <person name="Tanifuji G."/>
            <person name="Burki F."/>
            <person name="Gruber A."/>
            <person name="Irimia M."/>
            <person name="Maruyama S."/>
            <person name="Arias M.C."/>
            <person name="Ball S.G."/>
            <person name="Gile G.H."/>
            <person name="Hirakawa Y."/>
            <person name="Hopkins J.F."/>
            <person name="Rensing S.A."/>
            <person name="Schmutz J."/>
            <person name="Symeonidi A."/>
            <person name="Elias M."/>
            <person name="Eveleigh R.J."/>
            <person name="Herman E.K."/>
            <person name="Klute M.J."/>
            <person name="Nakayama T."/>
            <person name="Obornik M."/>
            <person name="Reyes-Prieto A."/>
            <person name="Armbrust E.V."/>
            <person name="Aves S.J."/>
            <person name="Beiko R.G."/>
            <person name="Coutinho P."/>
            <person name="Dacks J.B."/>
            <person name="Durnford D.G."/>
            <person name="Fast N.M."/>
            <person name="Green B.R."/>
            <person name="Grisdale C."/>
            <person name="Hempe F."/>
            <person name="Henrissat B."/>
            <person name="Hoppner M.P."/>
            <person name="Ishida K.-I."/>
            <person name="Kim E."/>
            <person name="Koreny L."/>
            <person name="Kroth P.G."/>
            <person name="Liu Y."/>
            <person name="Malik S.-B."/>
            <person name="Maier U.G."/>
            <person name="McRose D."/>
            <person name="Mock T."/>
            <person name="Neilson J.A."/>
            <person name="Onodera N.T."/>
            <person name="Poole A.M."/>
            <person name="Pritham E.J."/>
            <person name="Richards T.A."/>
            <person name="Rocap G."/>
            <person name="Roy S.W."/>
            <person name="Sarai C."/>
            <person name="Schaack S."/>
            <person name="Shirato S."/>
            <person name="Slamovits C.H."/>
            <person name="Spencer D.F."/>
            <person name="Suzuki S."/>
            <person name="Worden A.Z."/>
            <person name="Zauner S."/>
            <person name="Barry K."/>
            <person name="Bell C."/>
            <person name="Bharti A.K."/>
            <person name="Crow J.A."/>
            <person name="Grimwood J."/>
            <person name="Kramer R."/>
            <person name="Lindquist E."/>
            <person name="Lucas S."/>
            <person name="Salamov A."/>
            <person name="McFadden G.I."/>
            <person name="Lane C.E."/>
            <person name="Keeling P.J."/>
            <person name="Gray M.W."/>
            <person name="Grigoriev I.V."/>
            <person name="Archibald J.M."/>
        </authorList>
    </citation>
    <scope>NUCLEOTIDE SEQUENCE</scope>
    <source>
        <strain evidence="19">CCMP2712</strain>
    </source>
</reference>
<dbReference type="eggNOG" id="KOG1420">
    <property type="taxonomic scope" value="Eukaryota"/>
</dbReference>
<dbReference type="GO" id="GO:0005267">
    <property type="term" value="F:potassium channel activity"/>
    <property type="evidence" value="ECO:0007669"/>
    <property type="project" value="UniProtKB-KW"/>
</dbReference>
<evidence type="ECO:0000256" key="7">
    <source>
        <dbReference type="ARBA" id="ARBA00022989"/>
    </source>
</evidence>
<feature type="region of interest" description="Disordered" evidence="12">
    <location>
        <begin position="998"/>
        <end position="1026"/>
    </location>
</feature>
<protein>
    <recommendedName>
        <fullName evidence="11">BK channel</fullName>
    </recommendedName>
</protein>
<dbReference type="EMBL" id="JH992997">
    <property type="protein sequence ID" value="EKX45914.1"/>
    <property type="molecule type" value="Genomic_DNA"/>
</dbReference>
<evidence type="ECO:0000256" key="3">
    <source>
        <dbReference type="ARBA" id="ARBA00022538"/>
    </source>
</evidence>
<feature type="domain" description="RCK N-terminal" evidence="16">
    <location>
        <begin position="632"/>
        <end position="755"/>
    </location>
</feature>
<gene>
    <name evidence="17" type="ORF">GUITHDRAFT_138739</name>
</gene>
<dbReference type="PANTHER" id="PTHR10027">
    <property type="entry name" value="CALCIUM-ACTIVATED POTASSIUM CHANNEL ALPHA CHAIN"/>
    <property type="match status" value="1"/>
</dbReference>
<dbReference type="EnsemblProtists" id="EKX45914">
    <property type="protein sequence ID" value="EKX45914"/>
    <property type="gene ID" value="GUITHDRAFT_138739"/>
</dbReference>
<evidence type="ECO:0000256" key="1">
    <source>
        <dbReference type="ARBA" id="ARBA00004141"/>
    </source>
</evidence>
<evidence type="ECO:0000259" key="16">
    <source>
        <dbReference type="Pfam" id="PF22614"/>
    </source>
</evidence>
<evidence type="ECO:0000256" key="11">
    <source>
        <dbReference type="ARBA" id="ARBA00029579"/>
    </source>
</evidence>
<dbReference type="AlphaFoldDB" id="L1JCR4"/>
<feature type="region of interest" description="Disordered" evidence="12">
    <location>
        <begin position="1059"/>
        <end position="1141"/>
    </location>
</feature>
<feature type="transmembrane region" description="Helical" evidence="13">
    <location>
        <begin position="220"/>
        <end position="240"/>
    </location>
</feature>
<dbReference type="GO" id="GO:0016020">
    <property type="term" value="C:membrane"/>
    <property type="evidence" value="ECO:0007669"/>
    <property type="project" value="UniProtKB-SubCell"/>
</dbReference>
<organism evidence="17">
    <name type="scientific">Guillardia theta (strain CCMP2712)</name>
    <name type="common">Cryptophyte</name>
    <dbReference type="NCBI Taxonomy" id="905079"/>
    <lineage>
        <taxon>Eukaryota</taxon>
        <taxon>Cryptophyceae</taxon>
        <taxon>Pyrenomonadales</taxon>
        <taxon>Geminigeraceae</taxon>
        <taxon>Guillardia</taxon>
    </lineage>
</organism>
<feature type="domain" description="RCK N-terminal" evidence="16">
    <location>
        <begin position="292"/>
        <end position="414"/>
    </location>
</feature>
<evidence type="ECO:0000256" key="4">
    <source>
        <dbReference type="ARBA" id="ARBA00022692"/>
    </source>
</evidence>
<reference evidence="18" key="3">
    <citation type="submission" date="2016-03" db="UniProtKB">
        <authorList>
            <consortium name="EnsemblProtists"/>
        </authorList>
    </citation>
    <scope>IDENTIFICATION</scope>
</reference>
<evidence type="ECO:0000313" key="19">
    <source>
        <dbReference type="Proteomes" id="UP000011087"/>
    </source>
</evidence>
<dbReference type="RefSeq" id="XP_005832894.1">
    <property type="nucleotide sequence ID" value="XM_005832837.1"/>
</dbReference>
<evidence type="ECO:0000256" key="12">
    <source>
        <dbReference type="SAM" id="MobiDB-lite"/>
    </source>
</evidence>
<dbReference type="SUPFAM" id="SSF81324">
    <property type="entry name" value="Voltage-gated potassium channels"/>
    <property type="match status" value="1"/>
</dbReference>
<evidence type="ECO:0000256" key="9">
    <source>
        <dbReference type="ARBA" id="ARBA00023136"/>
    </source>
</evidence>
<keyword evidence="3" id="KW-0633">Potassium transport</keyword>
<comment type="subcellular location">
    <subcellularLocation>
        <location evidence="1">Membrane</location>
        <topology evidence="1">Multi-pass membrane protein</topology>
    </subcellularLocation>
</comment>
<feature type="compositionally biased region" description="Basic and acidic residues" evidence="12">
    <location>
        <begin position="1073"/>
        <end position="1122"/>
    </location>
</feature>
<keyword evidence="4 13" id="KW-0812">Transmembrane</keyword>
<evidence type="ECO:0000259" key="15">
    <source>
        <dbReference type="Pfam" id="PF03493"/>
    </source>
</evidence>
<feature type="transmembrane region" description="Helical" evidence="13">
    <location>
        <begin position="110"/>
        <end position="129"/>
    </location>
</feature>
<keyword evidence="7 13" id="KW-1133">Transmembrane helix</keyword>
<evidence type="ECO:0000256" key="8">
    <source>
        <dbReference type="ARBA" id="ARBA00023065"/>
    </source>
</evidence>
<dbReference type="InterPro" id="IPR005821">
    <property type="entry name" value="Ion_trans_dom"/>
</dbReference>
<feature type="transmembrane region" description="Helical" evidence="13">
    <location>
        <begin position="179"/>
        <end position="200"/>
    </location>
</feature>
<feature type="transmembrane region" description="Helical" evidence="13">
    <location>
        <begin position="76"/>
        <end position="98"/>
    </location>
</feature>
<evidence type="ECO:0000256" key="2">
    <source>
        <dbReference type="ARBA" id="ARBA00022448"/>
    </source>
</evidence>
<feature type="transmembrane region" description="Helical" evidence="13">
    <location>
        <begin position="29"/>
        <end position="56"/>
    </location>
</feature>
<dbReference type="Pfam" id="PF03493">
    <property type="entry name" value="BK_channel_a"/>
    <property type="match status" value="1"/>
</dbReference>
<evidence type="ECO:0000256" key="6">
    <source>
        <dbReference type="ARBA" id="ARBA00022958"/>
    </source>
</evidence>
<keyword evidence="8" id="KW-0406">Ion transport</keyword>
<dbReference type="Proteomes" id="UP000011087">
    <property type="component" value="Unassembled WGS sequence"/>
</dbReference>
<keyword evidence="10" id="KW-0407">Ion channel</keyword>
<dbReference type="KEGG" id="gtt:GUITHDRAFT_138739"/>
<dbReference type="Gene3D" id="3.40.50.720">
    <property type="entry name" value="NAD(P)-binding Rossmann-like Domain"/>
    <property type="match status" value="2"/>
</dbReference>
<dbReference type="GeneID" id="17302428"/>
<dbReference type="PaxDb" id="55529-EKX45914"/>
<dbReference type="OMA" id="YVIATEM"/>
<dbReference type="InterPro" id="IPR027359">
    <property type="entry name" value="Volt_channel_dom_sf"/>
</dbReference>
<feature type="transmembrane region" description="Helical" evidence="13">
    <location>
        <begin position="247"/>
        <end position="265"/>
    </location>
</feature>
<dbReference type="InterPro" id="IPR003148">
    <property type="entry name" value="RCK_N"/>
</dbReference>
<reference evidence="17 19" key="1">
    <citation type="journal article" date="2012" name="Nature">
        <title>Algal genomes reveal evolutionary mosaicism and the fate of nucleomorphs.</title>
        <authorList>
            <consortium name="DOE Joint Genome Institute"/>
            <person name="Curtis B.A."/>
            <person name="Tanifuji G."/>
            <person name="Burki F."/>
            <person name="Gruber A."/>
            <person name="Irimia M."/>
            <person name="Maruyama S."/>
            <person name="Arias M.C."/>
            <person name="Ball S.G."/>
            <person name="Gile G.H."/>
            <person name="Hirakawa Y."/>
            <person name="Hopkins J.F."/>
            <person name="Kuo A."/>
            <person name="Rensing S.A."/>
            <person name="Schmutz J."/>
            <person name="Symeonidi A."/>
            <person name="Elias M."/>
            <person name="Eveleigh R.J."/>
            <person name="Herman E.K."/>
            <person name="Klute M.J."/>
            <person name="Nakayama T."/>
            <person name="Obornik M."/>
            <person name="Reyes-Prieto A."/>
            <person name="Armbrust E.V."/>
            <person name="Aves S.J."/>
            <person name="Beiko R.G."/>
            <person name="Coutinho P."/>
            <person name="Dacks J.B."/>
            <person name="Durnford D.G."/>
            <person name="Fast N.M."/>
            <person name="Green B.R."/>
            <person name="Grisdale C.J."/>
            <person name="Hempel F."/>
            <person name="Henrissat B."/>
            <person name="Hoppner M.P."/>
            <person name="Ishida K."/>
            <person name="Kim E."/>
            <person name="Koreny L."/>
            <person name="Kroth P.G."/>
            <person name="Liu Y."/>
            <person name="Malik S.B."/>
            <person name="Maier U.G."/>
            <person name="McRose D."/>
            <person name="Mock T."/>
            <person name="Neilson J.A."/>
            <person name="Onodera N.T."/>
            <person name="Poole A.M."/>
            <person name="Pritham E.J."/>
            <person name="Richards T.A."/>
            <person name="Rocap G."/>
            <person name="Roy S.W."/>
            <person name="Sarai C."/>
            <person name="Schaack S."/>
            <person name="Shirato S."/>
            <person name="Slamovits C.H."/>
            <person name="Spencer D.F."/>
            <person name="Suzuki S."/>
            <person name="Worden A.Z."/>
            <person name="Zauner S."/>
            <person name="Barry K."/>
            <person name="Bell C."/>
            <person name="Bharti A.K."/>
            <person name="Crow J.A."/>
            <person name="Grimwood J."/>
            <person name="Kramer R."/>
            <person name="Lindquist E."/>
            <person name="Lucas S."/>
            <person name="Salamov A."/>
            <person name="McFadden G.I."/>
            <person name="Lane C.E."/>
            <person name="Keeling P.J."/>
            <person name="Gray M.W."/>
            <person name="Grigoriev I.V."/>
            <person name="Archibald J.M."/>
        </authorList>
    </citation>
    <scope>NUCLEOTIDE SEQUENCE</scope>
    <source>
        <strain evidence="17 19">CCMP2712</strain>
    </source>
</reference>
<dbReference type="Pfam" id="PF22614">
    <property type="entry name" value="Slo-like_RCK"/>
    <property type="match status" value="2"/>
</dbReference>
<dbReference type="Pfam" id="PF00520">
    <property type="entry name" value="Ion_trans"/>
    <property type="match status" value="1"/>
</dbReference>
<feature type="domain" description="Ion transport" evidence="14">
    <location>
        <begin position="38"/>
        <end position="261"/>
    </location>
</feature>
<dbReference type="HOGENOM" id="CLU_008855_0_0_1"/>
<dbReference type="PANTHER" id="PTHR10027:SF10">
    <property type="entry name" value="SLOWPOKE 2, ISOFORM D"/>
    <property type="match status" value="1"/>
</dbReference>
<evidence type="ECO:0000313" key="17">
    <source>
        <dbReference type="EMBL" id="EKX45914.1"/>
    </source>
</evidence>
<evidence type="ECO:0000259" key="14">
    <source>
        <dbReference type="Pfam" id="PF00520"/>
    </source>
</evidence>
<evidence type="ECO:0000256" key="5">
    <source>
        <dbReference type="ARBA" id="ARBA00022826"/>
    </source>
</evidence>
<feature type="compositionally biased region" description="Basic and acidic residues" evidence="12">
    <location>
        <begin position="1132"/>
        <end position="1141"/>
    </location>
</feature>
<dbReference type="PRINTS" id="PR00169">
    <property type="entry name" value="KCHANNEL"/>
</dbReference>
<keyword evidence="6" id="KW-0630">Potassium</keyword>
<dbReference type="STRING" id="905079.L1JCR4"/>
<dbReference type="InterPro" id="IPR003929">
    <property type="entry name" value="K_chnl_BK_asu"/>
</dbReference>
<keyword evidence="5" id="KW-0631">Potassium channel</keyword>
<dbReference type="InterPro" id="IPR036291">
    <property type="entry name" value="NAD(P)-bd_dom_sf"/>
</dbReference>
<evidence type="ECO:0000256" key="10">
    <source>
        <dbReference type="ARBA" id="ARBA00023303"/>
    </source>
</evidence>
<feature type="domain" description="Calcium-activated potassium channel BK alpha subunit" evidence="15">
    <location>
        <begin position="437"/>
        <end position="523"/>
    </location>
</feature>
<name>L1JCR4_GUITC</name>
<dbReference type="Gene3D" id="1.10.287.70">
    <property type="match status" value="1"/>
</dbReference>
<keyword evidence="9 13" id="KW-0472">Membrane</keyword>
<dbReference type="OrthoDB" id="10035564at2759"/>
<proteinExistence type="predicted"/>
<evidence type="ECO:0000313" key="18">
    <source>
        <dbReference type="EnsemblProtists" id="EKX45914"/>
    </source>
</evidence>
<keyword evidence="2" id="KW-0813">Transport</keyword>
<accession>L1JCR4</accession>
<keyword evidence="19" id="KW-1185">Reference proteome</keyword>
<sequence length="1141" mass="128150">MGNYWGKFKLAFAAASEEAERTRKDFASWLLSSFWGLLFDLSTCIFSLLSVGIYIYQTYFPDLSVVSESQKNVLSSLEQIELIITFIFLSDFVIYLYAAESRLKHLIQPLIVVDFVTIMPALVIFAVKQSMNAQSSPVDKASKLNFLRFVRVLKLLRVLRLIRTTRGRPQVGTEVTRQIFTMVLTALSLIFCFAGLIQVVELTFRSPEDLADIWNHPEPGFSFHDAVYFTIITVSTVGYGDFYPTTVLGKFLTMIMILSSLATITDQINKLMELLSMASPWARATYQSAKYPHVLLCGNVTHSSIRDFLEEFFHPDHGMSDTKVVILGNQVPSASLLSLLSSANYSLRTVYLEGSALVDKDLQRADIINCLCVFILCDKFAEDPFAEDSSNIIRAISIKKYVSARRPGEDIRIILQLLRPENRHHLNVSTCGGTDVQIICMDEIKMNLLGKSCLCPGFSTLISNLMISSGQSGDECERWMTEYLSGSGKEIYCTTLSPSFGGMTFNEVCSQLYRVTGATLFAVEITDTLGYSRVILNPARYRIPPNTSPVVFLIAEDVEDADSVRTFGLEEEEDNLSEELGSAQLTTTGKYPQDDSTIVYTSQLMSRLERVYHVTSDPVSIESRTMSTLETMTGHVLICGMHNDLHHFVATLRPKHISRDLLPPIVILNPELPPPKLWNELCHFPGVYYIQGSPLETQDLVRAGLLGLSKVIILSNSNGLVNRNDLEAHSYLVDADALFVYQSITKVRPEVHIVCEIVNSKNLGFLDIDGAVPFAAGMVYVNSVLDKLAVQAYYNVNLVRILRELVVNNCDTPIYSVPNLHPSQLSFFPVPVDFEGKPYIQLFQYLVLKCMTLPLGIYRKSEKSNPVPYVITSPSADMLVHREDYVYSLQSPEMDGKTEGFLEVWVMRGKHLSPSSDGIPLAYSCEISIAPITLSTNEVEGRGTSVHWNQRMNFSLNRESRRMSLRIVQYRTRPQLVSSSTVHRQEVEYATGEVDITEHVKSQHRSSIWSEEEEEQEAEDKGKTGGEIWLPLELKGGSRSKNPPAVCVKFSYYASKIRNRSETPERPGNLPGGKEEEGTKAEDGNGAKTEQREEVEKAEREERKEERRGKKGERKEGRREEGASMENGSFEGEQRDGTFAD</sequence>
<evidence type="ECO:0000256" key="13">
    <source>
        <dbReference type="SAM" id="Phobius"/>
    </source>
</evidence>
<dbReference type="InterPro" id="IPR047871">
    <property type="entry name" value="K_chnl_Slo-like"/>
</dbReference>
<dbReference type="Gene3D" id="1.20.120.350">
    <property type="entry name" value="Voltage-gated potassium channels. Chain C"/>
    <property type="match status" value="1"/>
</dbReference>